<protein>
    <submittedName>
        <fullName evidence="1">Uncharacterized protein</fullName>
    </submittedName>
</protein>
<dbReference type="GeneID" id="17045480"/>
<reference evidence="1 2" key="1">
    <citation type="journal article" date="2012" name="Genome Biol.">
        <title>The genome of the polar eukaryotic microalga coccomyxa subellipsoidea reveals traits of cold adaptation.</title>
        <authorList>
            <person name="Blanc G."/>
            <person name="Agarkova I."/>
            <person name="Grimwood J."/>
            <person name="Kuo A."/>
            <person name="Brueggeman A."/>
            <person name="Dunigan D."/>
            <person name="Gurnon J."/>
            <person name="Ladunga I."/>
            <person name="Lindquist E."/>
            <person name="Lucas S."/>
            <person name="Pangilinan J."/>
            <person name="Proschold T."/>
            <person name="Salamov A."/>
            <person name="Schmutz J."/>
            <person name="Weeks D."/>
            <person name="Yamada T."/>
            <person name="Claverie J.M."/>
            <person name="Grigoriev I."/>
            <person name="Van Etten J."/>
            <person name="Lomsadze A."/>
            <person name="Borodovsky M."/>
        </authorList>
    </citation>
    <scope>NUCLEOTIDE SEQUENCE [LARGE SCALE GENOMIC DNA]</scope>
    <source>
        <strain evidence="1 2">C-169</strain>
    </source>
</reference>
<dbReference type="AlphaFoldDB" id="I0Z9Z6"/>
<evidence type="ECO:0000313" key="1">
    <source>
        <dbReference type="EMBL" id="EIE27465.1"/>
    </source>
</evidence>
<sequence length="58" mass="6388">MAFPSGPLQVAADCVICMYLFGRRLLISRSSTVNVFFRPLDMHGRGSDIVHGCCLTVK</sequence>
<proteinExistence type="predicted"/>
<organism evidence="1 2">
    <name type="scientific">Coccomyxa subellipsoidea (strain C-169)</name>
    <name type="common">Green microalga</name>
    <dbReference type="NCBI Taxonomy" id="574566"/>
    <lineage>
        <taxon>Eukaryota</taxon>
        <taxon>Viridiplantae</taxon>
        <taxon>Chlorophyta</taxon>
        <taxon>core chlorophytes</taxon>
        <taxon>Trebouxiophyceae</taxon>
        <taxon>Trebouxiophyceae incertae sedis</taxon>
        <taxon>Coccomyxaceae</taxon>
        <taxon>Coccomyxa</taxon>
        <taxon>Coccomyxa subellipsoidea</taxon>
    </lineage>
</organism>
<comment type="caution">
    <text evidence="1">The sequence shown here is derived from an EMBL/GenBank/DDBJ whole genome shotgun (WGS) entry which is preliminary data.</text>
</comment>
<dbReference type="KEGG" id="csl:COCSUDRAFT_32014"/>
<accession>I0Z9Z6</accession>
<dbReference type="RefSeq" id="XP_005652009.1">
    <property type="nucleotide sequence ID" value="XM_005651952.1"/>
</dbReference>
<dbReference type="Proteomes" id="UP000007264">
    <property type="component" value="Unassembled WGS sequence"/>
</dbReference>
<gene>
    <name evidence="1" type="ORF">COCSUDRAFT_32014</name>
</gene>
<dbReference type="EMBL" id="AGSI01000001">
    <property type="protein sequence ID" value="EIE27465.1"/>
    <property type="molecule type" value="Genomic_DNA"/>
</dbReference>
<name>I0Z9Z6_COCSC</name>
<keyword evidence="2" id="KW-1185">Reference proteome</keyword>
<evidence type="ECO:0000313" key="2">
    <source>
        <dbReference type="Proteomes" id="UP000007264"/>
    </source>
</evidence>